<feature type="region of interest" description="Disordered" evidence="1">
    <location>
        <begin position="454"/>
        <end position="533"/>
    </location>
</feature>
<evidence type="ECO:0000256" key="1">
    <source>
        <dbReference type="SAM" id="MobiDB-lite"/>
    </source>
</evidence>
<dbReference type="InterPro" id="IPR055472">
    <property type="entry name" value="DUF7044"/>
</dbReference>
<dbReference type="Pfam" id="PF23069">
    <property type="entry name" value="DUF7042"/>
    <property type="match status" value="1"/>
</dbReference>
<feature type="domain" description="DUF7044" evidence="5">
    <location>
        <begin position="30"/>
        <end position="110"/>
    </location>
</feature>
<feature type="domain" description="DUF7042" evidence="3">
    <location>
        <begin position="129"/>
        <end position="287"/>
    </location>
</feature>
<reference evidence="7" key="1">
    <citation type="submission" date="2025-08" db="UniProtKB">
        <authorList>
            <consortium name="RefSeq"/>
        </authorList>
    </citation>
    <scope>IDENTIFICATION</scope>
    <source>
        <strain evidence="7">USDA-PBARC FA_bdor</strain>
        <tissue evidence="7">Whole organism</tissue>
    </source>
</reference>
<dbReference type="KEGG" id="fas:105269359"/>
<protein>
    <submittedName>
        <fullName evidence="7">Uncharacterized protein</fullName>
    </submittedName>
</protein>
<proteinExistence type="predicted"/>
<dbReference type="OrthoDB" id="9979716at2759"/>
<feature type="domain" description="DUF7043" evidence="4">
    <location>
        <begin position="292"/>
        <end position="424"/>
    </location>
</feature>
<gene>
    <name evidence="7" type="primary">LOC105269359</name>
</gene>
<dbReference type="GO" id="GO:0061909">
    <property type="term" value="P:autophagosome-lysosome fusion"/>
    <property type="evidence" value="ECO:0007669"/>
    <property type="project" value="TreeGrafter"/>
</dbReference>
<accession>A0A9R1TCR1</accession>
<feature type="compositionally biased region" description="Basic and acidic residues" evidence="1">
    <location>
        <begin position="458"/>
        <end position="522"/>
    </location>
</feature>
<name>A0A9R1TCR1_9HYME</name>
<sequence length="774" mass="87710">MPIFSKVLLSPLLLILIIGSSLAFNTRQTECAFPVKWEGTWFQSGVRQPILISKSTLSSKGKCLRNEGDKFLVVDEKSCYRCVVIHEKHANVLQYKETFCHPRSSLTLLCSYITGDALLYSMFREEATAVPCPFRGPMTFMYNRGHGTCSSPLSNVDTCTDDSRLLFRYQACPDVPASESAVEELECLATWKEGSSRYLVGRLHHGHASSNEERYRCFVYERAGQTVGGMGRPVLGMAAIDHEVGMPPSGPLPAGIPEVYRVAQSGDATCNGLFSPMEGSRTMTLTKASSPGKCRFPSWLTGHNNNGLTWHTLDLTRSYTFHLRNASLHVIRSNATRYDIAFLDFQDIIDDQEEQDVKILCNSIKQMNPTQSTAMIVAHFTVGCRSGYLCMTFYRRDGHVAEVQTGREVSRAEDACSAPHYQSHSVPYLTLVTSSPEPRQCPYLGKFTVTSVNRNQRNIREDHHTSDDKKDESRIRHSDDRRGHAFDFDTGKKRANNEYLRHETSGRGVRSERTSRAHDSKVVKRTRRKSRSEGLDAISRTRWSPVNEDFNINPEILGGSHKFSDFEDESTMIQIQDDYFGDYKIEKPEKRSNYLSYEDILRFRKDVESDNYDDDFLERREKREEENTECTSEVTTLNVGCSTADRMEFQNDCIDENDAITAYSCHGRWFDAEGTQFVIATPLAHRTSWPNENNEPQAFHNSRRLCFMYRENGGVVSLTASTIACQREILPSPPMLAFNATSIGQCMEDNGSQCVHSIHLLIMIFVTVTLQVLR</sequence>
<evidence type="ECO:0000313" key="6">
    <source>
        <dbReference type="Proteomes" id="UP000694866"/>
    </source>
</evidence>
<dbReference type="GeneID" id="105269359"/>
<feature type="chain" id="PRO_5040453413" evidence="2">
    <location>
        <begin position="24"/>
        <end position="774"/>
    </location>
</feature>
<dbReference type="Proteomes" id="UP000694866">
    <property type="component" value="Unplaced"/>
</dbReference>
<dbReference type="InterPro" id="IPR055471">
    <property type="entry name" value="DUF7043"/>
</dbReference>
<evidence type="ECO:0000313" key="7">
    <source>
        <dbReference type="RefSeq" id="XP_011307819.1"/>
    </source>
</evidence>
<dbReference type="Pfam" id="PF23070">
    <property type="entry name" value="DUF7043"/>
    <property type="match status" value="1"/>
</dbReference>
<dbReference type="Pfam" id="PF23071">
    <property type="entry name" value="DUF7044"/>
    <property type="match status" value="1"/>
</dbReference>
<dbReference type="PANTHER" id="PTHR22255:SF9">
    <property type="entry name" value="LP06548P"/>
    <property type="match status" value="1"/>
</dbReference>
<keyword evidence="6" id="KW-1185">Reference proteome</keyword>
<evidence type="ECO:0000259" key="5">
    <source>
        <dbReference type="Pfam" id="PF23071"/>
    </source>
</evidence>
<dbReference type="PANTHER" id="PTHR22255">
    <property type="entry name" value="LP06548P"/>
    <property type="match status" value="1"/>
</dbReference>
<dbReference type="RefSeq" id="XP_011307819.1">
    <property type="nucleotide sequence ID" value="XM_011309517.1"/>
</dbReference>
<keyword evidence="2" id="KW-0732">Signal</keyword>
<dbReference type="AlphaFoldDB" id="A0A9R1TCR1"/>
<evidence type="ECO:0000259" key="3">
    <source>
        <dbReference type="Pfam" id="PF23069"/>
    </source>
</evidence>
<evidence type="ECO:0000259" key="4">
    <source>
        <dbReference type="Pfam" id="PF23070"/>
    </source>
</evidence>
<dbReference type="InterPro" id="IPR055470">
    <property type="entry name" value="DUF7042"/>
</dbReference>
<evidence type="ECO:0000256" key="2">
    <source>
        <dbReference type="SAM" id="SignalP"/>
    </source>
</evidence>
<organism evidence="6 7">
    <name type="scientific">Fopius arisanus</name>
    <dbReference type="NCBI Taxonomy" id="64838"/>
    <lineage>
        <taxon>Eukaryota</taxon>
        <taxon>Metazoa</taxon>
        <taxon>Ecdysozoa</taxon>
        <taxon>Arthropoda</taxon>
        <taxon>Hexapoda</taxon>
        <taxon>Insecta</taxon>
        <taxon>Pterygota</taxon>
        <taxon>Neoptera</taxon>
        <taxon>Endopterygota</taxon>
        <taxon>Hymenoptera</taxon>
        <taxon>Apocrita</taxon>
        <taxon>Ichneumonoidea</taxon>
        <taxon>Braconidae</taxon>
        <taxon>Opiinae</taxon>
        <taxon>Fopius</taxon>
    </lineage>
</organism>
<feature type="signal peptide" evidence="2">
    <location>
        <begin position="1"/>
        <end position="23"/>
    </location>
</feature>